<dbReference type="InterPro" id="IPR034392">
    <property type="entry name" value="TatSF1-like_RRM1"/>
</dbReference>
<dbReference type="FunFam" id="3.30.70.330:FF:000105">
    <property type="entry name" value="HIV Tat-specific factor 1 homolog"/>
    <property type="match status" value="1"/>
</dbReference>
<dbReference type="PROSITE" id="PS50102">
    <property type="entry name" value="RRM"/>
    <property type="match status" value="1"/>
</dbReference>
<evidence type="ECO:0000259" key="8">
    <source>
        <dbReference type="PROSITE" id="PS50102"/>
    </source>
</evidence>
<dbReference type="GO" id="GO:0005684">
    <property type="term" value="C:U2-type spliceosomal complex"/>
    <property type="evidence" value="ECO:0007669"/>
    <property type="project" value="TreeGrafter"/>
</dbReference>
<feature type="compositionally biased region" description="Acidic residues" evidence="7">
    <location>
        <begin position="434"/>
        <end position="445"/>
    </location>
</feature>
<dbReference type="Proteomes" id="UP000324022">
    <property type="component" value="Unassembled WGS sequence"/>
</dbReference>
<sequence length="461" mass="50342">MHPSAPTAAGSEDPRVYLDRLSGNWRYEDDEGEEWEWQPFLQHSRAIDLGETEEDAVPAASSSKAASSAAATTQANGHWVKVLDDDLIRAQQAAYSVEGVDESQPAQAVLRRGKKRPASPIAQPSATSSSSSSSKLDKLPPSKRPKPITSLYVTGLPLDATSEEIARVFSRYGVLLEDDSGHPRVKMYYDDKTRMFKGEALIVYFKPESVELAISMLDETNMRGAIGQSAGSTGGPVMRVQRAEFPATANGSGKAESSSDGNRNSSSGAPNPIGDTGSTGQRRNLTDTDRKKIAKRVARLETKLSDWRDESDSDPETEPFANSTQPTLTSTTGARTVVLTKMFTLYELDSEPTLLLDLKEDVREECSEKIGGVTNVILWDKEPEGIITVKFKTAEQAEGCVKMMKGRFFAQRRIDAFILAGKPRFKRSGKGGDDAADSDDAEEEGEEKRRKDAFGSWLDDA</sequence>
<feature type="region of interest" description="Disordered" evidence="7">
    <location>
        <begin position="305"/>
        <end position="328"/>
    </location>
</feature>
<keyword evidence="10" id="KW-1185">Reference proteome</keyword>
<evidence type="ECO:0000256" key="4">
    <source>
        <dbReference type="ARBA" id="ARBA00022884"/>
    </source>
</evidence>
<evidence type="ECO:0000256" key="5">
    <source>
        <dbReference type="ARBA" id="ARBA00023187"/>
    </source>
</evidence>
<dbReference type="Pfam" id="PF00076">
    <property type="entry name" value="RRM_1"/>
    <property type="match status" value="1"/>
</dbReference>
<feature type="region of interest" description="Disordered" evidence="7">
    <location>
        <begin position="246"/>
        <end position="292"/>
    </location>
</feature>
<comment type="similarity">
    <text evidence="1">Belongs to the HTATSF1 family.</text>
</comment>
<dbReference type="InterPro" id="IPR035979">
    <property type="entry name" value="RBD_domain_sf"/>
</dbReference>
<dbReference type="InterPro" id="IPR000504">
    <property type="entry name" value="RRM_dom"/>
</dbReference>
<evidence type="ECO:0000256" key="3">
    <source>
        <dbReference type="ARBA" id="ARBA00022737"/>
    </source>
</evidence>
<feature type="compositionally biased region" description="Low complexity" evidence="7">
    <location>
        <begin position="118"/>
        <end position="134"/>
    </location>
</feature>
<dbReference type="AlphaFoldDB" id="A0A5C3DST5"/>
<evidence type="ECO:0000256" key="7">
    <source>
        <dbReference type="SAM" id="MobiDB-lite"/>
    </source>
</evidence>
<name>A0A5C3DST5_9BASI</name>
<keyword evidence="4 6" id="KW-0694">RNA-binding</keyword>
<evidence type="ECO:0000256" key="2">
    <source>
        <dbReference type="ARBA" id="ARBA00022664"/>
    </source>
</evidence>
<dbReference type="CDD" id="cd12285">
    <property type="entry name" value="RRM3_RBM39_like"/>
    <property type="match status" value="1"/>
</dbReference>
<dbReference type="SUPFAM" id="SSF54928">
    <property type="entry name" value="RNA-binding domain, RBD"/>
    <property type="match status" value="1"/>
</dbReference>
<protein>
    <submittedName>
        <fullName evidence="9">Related to Splicing factor U2AF-associated protein 2</fullName>
    </submittedName>
</protein>
<dbReference type="GO" id="GO:0003723">
    <property type="term" value="F:RNA binding"/>
    <property type="evidence" value="ECO:0007669"/>
    <property type="project" value="UniProtKB-UniRule"/>
</dbReference>
<dbReference type="GO" id="GO:0005686">
    <property type="term" value="C:U2 snRNP"/>
    <property type="evidence" value="ECO:0007669"/>
    <property type="project" value="TreeGrafter"/>
</dbReference>
<evidence type="ECO:0000256" key="1">
    <source>
        <dbReference type="ARBA" id="ARBA00007747"/>
    </source>
</evidence>
<keyword evidence="5" id="KW-0508">mRNA splicing</keyword>
<reference evidence="9 10" key="1">
    <citation type="submission" date="2018-03" db="EMBL/GenBank/DDBJ databases">
        <authorList>
            <person name="Guldener U."/>
        </authorList>
    </citation>
    <scope>NUCLEOTIDE SEQUENCE [LARGE SCALE GENOMIC DNA]</scope>
    <source>
        <strain evidence="9 10">NBRC100155</strain>
    </source>
</reference>
<evidence type="ECO:0000256" key="6">
    <source>
        <dbReference type="PROSITE-ProRule" id="PRU00176"/>
    </source>
</evidence>
<keyword evidence="3" id="KW-0677">Repeat</keyword>
<dbReference type="PANTHER" id="PTHR15608">
    <property type="entry name" value="SPLICING FACTOR U2AF-ASSOCIATED PROTEIN 2"/>
    <property type="match status" value="1"/>
</dbReference>
<feature type="region of interest" description="Disordered" evidence="7">
    <location>
        <begin position="424"/>
        <end position="461"/>
    </location>
</feature>
<feature type="domain" description="RRM" evidence="8">
    <location>
        <begin position="149"/>
        <end position="245"/>
    </location>
</feature>
<dbReference type="GO" id="GO:0000398">
    <property type="term" value="P:mRNA splicing, via spliceosome"/>
    <property type="evidence" value="ECO:0007669"/>
    <property type="project" value="InterPro"/>
</dbReference>
<evidence type="ECO:0000313" key="10">
    <source>
        <dbReference type="Proteomes" id="UP000324022"/>
    </source>
</evidence>
<dbReference type="SMART" id="SM00360">
    <property type="entry name" value="RRM"/>
    <property type="match status" value="2"/>
</dbReference>
<dbReference type="EMBL" id="OOIN01000001">
    <property type="protein sequence ID" value="SPO20281.1"/>
    <property type="molecule type" value="Genomic_DNA"/>
</dbReference>
<dbReference type="InterPro" id="IPR012677">
    <property type="entry name" value="Nucleotide-bd_a/b_plait_sf"/>
</dbReference>
<dbReference type="InterPro" id="IPR034393">
    <property type="entry name" value="TatSF1-like"/>
</dbReference>
<dbReference type="OrthoDB" id="10258585at2759"/>
<feature type="compositionally biased region" description="Low complexity" evidence="7">
    <location>
        <begin position="258"/>
        <end position="268"/>
    </location>
</feature>
<evidence type="ECO:0000313" key="9">
    <source>
        <dbReference type="EMBL" id="SPO20281.1"/>
    </source>
</evidence>
<dbReference type="Gene3D" id="3.30.70.330">
    <property type="match status" value="2"/>
</dbReference>
<keyword evidence="2" id="KW-0507">mRNA processing</keyword>
<dbReference type="CDD" id="cd12281">
    <property type="entry name" value="RRM1_TatSF1_like"/>
    <property type="match status" value="1"/>
</dbReference>
<gene>
    <name evidence="9" type="ORF">UTRI_00679_B</name>
</gene>
<dbReference type="PANTHER" id="PTHR15608:SF0">
    <property type="entry name" value="HIV TAT-SPECIFIC FACTOR 1"/>
    <property type="match status" value="1"/>
</dbReference>
<proteinExistence type="inferred from homology"/>
<organism evidence="9 10">
    <name type="scientific">Ustilago trichophora</name>
    <dbReference type="NCBI Taxonomy" id="86804"/>
    <lineage>
        <taxon>Eukaryota</taxon>
        <taxon>Fungi</taxon>
        <taxon>Dikarya</taxon>
        <taxon>Basidiomycota</taxon>
        <taxon>Ustilaginomycotina</taxon>
        <taxon>Ustilaginomycetes</taxon>
        <taxon>Ustilaginales</taxon>
        <taxon>Ustilaginaceae</taxon>
        <taxon>Ustilago</taxon>
    </lineage>
</organism>
<accession>A0A5C3DST5</accession>
<feature type="region of interest" description="Disordered" evidence="7">
    <location>
        <begin position="95"/>
        <end position="144"/>
    </location>
</feature>